<name>M2XLW3_GALSU</name>
<evidence type="ECO:0000256" key="1">
    <source>
        <dbReference type="SAM" id="Phobius"/>
    </source>
</evidence>
<proteinExistence type="predicted"/>
<organism evidence="2 3">
    <name type="scientific">Galdieria sulphuraria</name>
    <name type="common">Red alga</name>
    <dbReference type="NCBI Taxonomy" id="130081"/>
    <lineage>
        <taxon>Eukaryota</taxon>
        <taxon>Rhodophyta</taxon>
        <taxon>Bangiophyceae</taxon>
        <taxon>Galdieriales</taxon>
        <taxon>Galdieriaceae</taxon>
        <taxon>Galdieria</taxon>
    </lineage>
</organism>
<keyword evidence="3" id="KW-1185">Reference proteome</keyword>
<dbReference type="AlphaFoldDB" id="M2XLW3"/>
<dbReference type="EMBL" id="KB454494">
    <property type="protein sequence ID" value="EME31182.1"/>
    <property type="molecule type" value="Genomic_DNA"/>
</dbReference>
<protein>
    <submittedName>
        <fullName evidence="2">Uncharacterized protein</fullName>
    </submittedName>
</protein>
<dbReference type="RefSeq" id="XP_005707702.1">
    <property type="nucleotide sequence ID" value="XM_005707645.1"/>
</dbReference>
<dbReference type="Gramene" id="EME31182">
    <property type="protein sequence ID" value="EME31182"/>
    <property type="gene ID" value="Gasu_16750"/>
</dbReference>
<evidence type="ECO:0000313" key="2">
    <source>
        <dbReference type="EMBL" id="EME31182.1"/>
    </source>
</evidence>
<dbReference type="KEGG" id="gsl:Gasu_16750"/>
<dbReference type="GeneID" id="17089852"/>
<keyword evidence="1" id="KW-1133">Transmembrane helix</keyword>
<feature type="transmembrane region" description="Helical" evidence="1">
    <location>
        <begin position="32"/>
        <end position="53"/>
    </location>
</feature>
<evidence type="ECO:0000313" key="3">
    <source>
        <dbReference type="Proteomes" id="UP000030680"/>
    </source>
</evidence>
<sequence>MCIFRLTFLDYNFQNGLLIRHRCDRNTDRCNFWYSILLPFLLKPCLLYTFLFYNWVHHYFFAIHQPKRTAP</sequence>
<keyword evidence="1" id="KW-0812">Transmembrane</keyword>
<keyword evidence="1" id="KW-0472">Membrane</keyword>
<reference evidence="3" key="1">
    <citation type="journal article" date="2013" name="Science">
        <title>Gene transfer from bacteria and archaea facilitated evolution of an extremophilic eukaryote.</title>
        <authorList>
            <person name="Schonknecht G."/>
            <person name="Chen W.H."/>
            <person name="Ternes C.M."/>
            <person name="Barbier G.G."/>
            <person name="Shrestha R.P."/>
            <person name="Stanke M."/>
            <person name="Brautigam A."/>
            <person name="Baker B.J."/>
            <person name="Banfield J.F."/>
            <person name="Garavito R.M."/>
            <person name="Carr K."/>
            <person name="Wilkerson C."/>
            <person name="Rensing S.A."/>
            <person name="Gagneul D."/>
            <person name="Dickenson N.E."/>
            <person name="Oesterhelt C."/>
            <person name="Lercher M.J."/>
            <person name="Weber A.P."/>
        </authorList>
    </citation>
    <scope>NUCLEOTIDE SEQUENCE [LARGE SCALE GENOMIC DNA]</scope>
    <source>
        <strain evidence="3">074W</strain>
    </source>
</reference>
<gene>
    <name evidence="2" type="ORF">Gasu_16750</name>
</gene>
<dbReference type="Proteomes" id="UP000030680">
    <property type="component" value="Unassembled WGS sequence"/>
</dbReference>
<accession>M2XLW3</accession>